<feature type="domain" description="BTB" evidence="2">
    <location>
        <begin position="83"/>
        <end position="151"/>
    </location>
</feature>
<evidence type="ECO:0000256" key="1">
    <source>
        <dbReference type="SAM" id="MobiDB-lite"/>
    </source>
</evidence>
<proteinExistence type="predicted"/>
<feature type="compositionally biased region" description="Low complexity" evidence="1">
    <location>
        <begin position="24"/>
        <end position="35"/>
    </location>
</feature>
<dbReference type="InterPro" id="IPR011333">
    <property type="entry name" value="SKP1/BTB/POZ_sf"/>
</dbReference>
<dbReference type="InterPro" id="IPR000210">
    <property type="entry name" value="BTB/POZ_dom"/>
</dbReference>
<name>A0A162LKF5_CORDF</name>
<dbReference type="EMBL" id="AZHF01000008">
    <property type="protein sequence ID" value="OAA71874.1"/>
    <property type="molecule type" value="Genomic_DNA"/>
</dbReference>
<evidence type="ECO:0000313" key="3">
    <source>
        <dbReference type="EMBL" id="OAA71874.1"/>
    </source>
</evidence>
<dbReference type="OrthoDB" id="6359816at2759"/>
<keyword evidence="4" id="KW-1185">Reference proteome</keyword>
<dbReference type="Gene3D" id="3.30.710.10">
    <property type="entry name" value="Potassium Channel Kv1.1, Chain A"/>
    <property type="match status" value="1"/>
</dbReference>
<dbReference type="STRING" id="1081108.A0A162LKF5"/>
<accession>A0A162LKF5</accession>
<organism evidence="3 4">
    <name type="scientific">Akanthomyces lecanii RCEF 1005</name>
    <dbReference type="NCBI Taxonomy" id="1081108"/>
    <lineage>
        <taxon>Eukaryota</taxon>
        <taxon>Fungi</taxon>
        <taxon>Dikarya</taxon>
        <taxon>Ascomycota</taxon>
        <taxon>Pezizomycotina</taxon>
        <taxon>Sordariomycetes</taxon>
        <taxon>Hypocreomycetidae</taxon>
        <taxon>Hypocreales</taxon>
        <taxon>Cordycipitaceae</taxon>
        <taxon>Akanthomyces</taxon>
        <taxon>Cordyceps confragosa</taxon>
    </lineage>
</organism>
<dbReference type="Pfam" id="PF00651">
    <property type="entry name" value="BTB"/>
    <property type="match status" value="1"/>
</dbReference>
<dbReference type="CDD" id="cd18186">
    <property type="entry name" value="BTB_POZ_ZBTB_KLHL-like"/>
    <property type="match status" value="1"/>
</dbReference>
<evidence type="ECO:0000259" key="2">
    <source>
        <dbReference type="PROSITE" id="PS50097"/>
    </source>
</evidence>
<dbReference type="Proteomes" id="UP000076881">
    <property type="component" value="Unassembled WGS sequence"/>
</dbReference>
<dbReference type="SUPFAM" id="SSF54695">
    <property type="entry name" value="POZ domain"/>
    <property type="match status" value="1"/>
</dbReference>
<comment type="caution">
    <text evidence="3">The sequence shown here is derived from an EMBL/GenBank/DDBJ whole genome shotgun (WGS) entry which is preliminary data.</text>
</comment>
<dbReference type="PANTHER" id="PTHR47843">
    <property type="entry name" value="BTB DOMAIN-CONTAINING PROTEIN-RELATED"/>
    <property type="match status" value="1"/>
</dbReference>
<evidence type="ECO:0000313" key="4">
    <source>
        <dbReference type="Proteomes" id="UP000076881"/>
    </source>
</evidence>
<sequence length="263" mass="29832">MAIPLNLHNGPWEMHPSEDDDGYSESSSDSSSDGSSSDEEPPAKTRTRRSDELACSAAPTPDGSLSEPFQSMMTESFNNVVLSNITIFIKGLRFPAHSFVLAAQCDYFKDALTKGGLKKEAIREFHFDKWPPHAYWRMLEYLYKGTYSVEPVVEFSEADDQLIHRHIHAYAVAEAFGIERLQRLATSRFKECMKGEHMDKRFVECVRLVFRCTKVRGNMLRREIMDIVGRHSKTLWGVGPFQHLVCGGQDFAVDFAAKLLEAE</sequence>
<dbReference type="PANTHER" id="PTHR47843:SF5">
    <property type="entry name" value="BTB_POZ DOMAIN PROTEIN"/>
    <property type="match status" value="1"/>
</dbReference>
<gene>
    <name evidence="3" type="ORF">LEL_09109</name>
</gene>
<reference evidence="3 4" key="1">
    <citation type="journal article" date="2016" name="Genome Biol. Evol.">
        <title>Divergent and convergent evolution of fungal pathogenicity.</title>
        <authorList>
            <person name="Shang Y."/>
            <person name="Xiao G."/>
            <person name="Zheng P."/>
            <person name="Cen K."/>
            <person name="Zhan S."/>
            <person name="Wang C."/>
        </authorList>
    </citation>
    <scope>NUCLEOTIDE SEQUENCE [LARGE SCALE GENOMIC DNA]</scope>
    <source>
        <strain evidence="3 4">RCEF 1005</strain>
    </source>
</reference>
<dbReference type="PROSITE" id="PS50097">
    <property type="entry name" value="BTB"/>
    <property type="match status" value="1"/>
</dbReference>
<protein>
    <submittedName>
        <fullName evidence="3">BTB/POZ fold domain containing protein</fullName>
    </submittedName>
</protein>
<dbReference type="AlphaFoldDB" id="A0A162LKF5"/>
<feature type="region of interest" description="Disordered" evidence="1">
    <location>
        <begin position="1"/>
        <end position="69"/>
    </location>
</feature>